<dbReference type="Gene3D" id="3.30.460.10">
    <property type="entry name" value="Beta Polymerase, domain 2"/>
    <property type="match status" value="1"/>
</dbReference>
<dbReference type="Proteomes" id="UP001500575">
    <property type="component" value="Unassembled WGS sequence"/>
</dbReference>
<dbReference type="InterPro" id="IPR043519">
    <property type="entry name" value="NT_sf"/>
</dbReference>
<dbReference type="RefSeq" id="WP_344301997.1">
    <property type="nucleotide sequence ID" value="NZ_BAAAQQ010000002.1"/>
</dbReference>
<feature type="domain" description="Polymerase nucleotidyl transferase" evidence="1">
    <location>
        <begin position="19"/>
        <end position="60"/>
    </location>
</feature>
<accession>A0ABP5JEC8</accession>
<dbReference type="SUPFAM" id="SSF81301">
    <property type="entry name" value="Nucleotidyltransferase"/>
    <property type="match status" value="1"/>
</dbReference>
<reference evidence="3" key="1">
    <citation type="journal article" date="2019" name="Int. J. Syst. Evol. Microbiol.">
        <title>The Global Catalogue of Microorganisms (GCM) 10K type strain sequencing project: providing services to taxonomists for standard genome sequencing and annotation.</title>
        <authorList>
            <consortium name="The Broad Institute Genomics Platform"/>
            <consortium name="The Broad Institute Genome Sequencing Center for Infectious Disease"/>
            <person name="Wu L."/>
            <person name="Ma J."/>
        </authorList>
    </citation>
    <scope>NUCLEOTIDE SEQUENCE [LARGE SCALE GENOMIC DNA]</scope>
    <source>
        <strain evidence="3">JCM 16021</strain>
    </source>
</reference>
<proteinExistence type="predicted"/>
<comment type="caution">
    <text evidence="2">The sequence shown here is derived from an EMBL/GenBank/DDBJ whole genome shotgun (WGS) entry which is preliminary data.</text>
</comment>
<dbReference type="EMBL" id="BAAAQQ010000002">
    <property type="protein sequence ID" value="GAA2115356.1"/>
    <property type="molecule type" value="Genomic_DNA"/>
</dbReference>
<sequence length="272" mass="28985">MDVAAALAPLEDGYDAVLDRLLGIARDDERIRAVWLSGSVGRGTADAGSDLDVILTVPDPDALAGPGTWAALDPVITIPIPGLPGCFALTTRAGLRVDVVVEAVDAHADTPYRHRVAVLDKDGLGTPTSVDDPPGPDLARMDAVVTEFLRQGAIFPAAVVARRDWLLGQVAAHNCNVQLYNLLALANEPLPPMGLKQWSSRLTPEQRELLASLPRPVATRESVVAAMTVAKDALRTHGRSAVEAVGGTWPREVEQAIAAYWRRHGLDWADPA</sequence>
<dbReference type="Pfam" id="PF01909">
    <property type="entry name" value="NTP_transf_2"/>
    <property type="match status" value="1"/>
</dbReference>
<protein>
    <recommendedName>
        <fullName evidence="1">Polymerase nucleotidyl transferase domain-containing protein</fullName>
    </recommendedName>
</protein>
<dbReference type="CDD" id="cd05403">
    <property type="entry name" value="NT_KNTase_like"/>
    <property type="match status" value="1"/>
</dbReference>
<keyword evidence="3" id="KW-1185">Reference proteome</keyword>
<evidence type="ECO:0000313" key="3">
    <source>
        <dbReference type="Proteomes" id="UP001500575"/>
    </source>
</evidence>
<evidence type="ECO:0000313" key="2">
    <source>
        <dbReference type="EMBL" id="GAA2115356.1"/>
    </source>
</evidence>
<gene>
    <name evidence="2" type="ORF">GCM10009843_04650</name>
</gene>
<name>A0ABP5JEC8_9ACTN</name>
<organism evidence="2 3">
    <name type="scientific">Nocardioides bigeumensis</name>
    <dbReference type="NCBI Taxonomy" id="433657"/>
    <lineage>
        <taxon>Bacteria</taxon>
        <taxon>Bacillati</taxon>
        <taxon>Actinomycetota</taxon>
        <taxon>Actinomycetes</taxon>
        <taxon>Propionibacteriales</taxon>
        <taxon>Nocardioidaceae</taxon>
        <taxon>Nocardioides</taxon>
    </lineage>
</organism>
<dbReference type="InterPro" id="IPR002934">
    <property type="entry name" value="Polymerase_NTP_transf_dom"/>
</dbReference>
<evidence type="ECO:0000259" key="1">
    <source>
        <dbReference type="Pfam" id="PF01909"/>
    </source>
</evidence>